<dbReference type="InterPro" id="IPR008042">
    <property type="entry name" value="Retrotrans_Pao"/>
</dbReference>
<reference evidence="3" key="2">
    <citation type="journal article" date="2023" name="Science">
        <title>Genomic signatures of disease resistance in endangered staghorn corals.</title>
        <authorList>
            <person name="Vollmer S.V."/>
            <person name="Selwyn J.D."/>
            <person name="Despard B.A."/>
            <person name="Roesel C.L."/>
        </authorList>
    </citation>
    <scope>NUCLEOTIDE SEQUENCE</scope>
    <source>
        <strain evidence="3">K2</strain>
    </source>
</reference>
<sequence>MSQDELRFMQNAKKIQLNDGHYQIPLPFKDHVVSVPNNKQQALSRITWLKKRLENDPKFHDDYNAFMKELVDKGYARKVPLDQKNDKSLDAWYIPHHGIYHPYKPEKIRVVFDCSAKFRGVSLNSMLYKGPDLTNSLVGVLTRLREDRIAVMADIESMFHQVRVPDRDSTFLRFLWWDDGDTTREVQEYQMLVYLFGAISSPVSANFALRQTADDNKNCFPTEVINTVFRNFYVDDCLKSFPAENDAIAHVNHLQALLSRGGFRLTKWVSKSRKVLQAIPKPELSKELRRLDLSKDEIPAQRALGMQWCVETDTFTFNIGIKPRQPTRRGILSIVSSVFDPLGFAAPFVLFAKQMLQDLCRIKLGWDDEIPPEHLSSWVKWLDDLPKLSSFSVNRSVLPEGFGPVVFSQLHHFSDASEAAYGSVSYLRITNAEGKVHCAFLFAKSRLAPLKSTSIPRLELLAATISIRLDKMLKREIEIPLSEPSIFWTDSMSVLRYVKNENKRFHTFVANRIAMIRDSSSPGQWYHLEGIKNPGDHTSRGLSADGLLSCDKWLMGPEFLWKSECQWPTQSLDTSIAIQHNDPEVKPDPEVKSHAISLGAPIVSPTASLSDRFERFSSWYRLNKTVAWIFRFRNNLLMAIKNKRKGGQLNTNQKQLPFITLDEMGNAEKAILKNVQRAAFKEELSRLESGNRECVKRNSPLFKLDPLVRDGLLRVGGRLTRAHISSDAKHQIIIPKDSHVSNLIIDHYHKLSVHSGRQHVLSMIRQKYWIIKANSAVRRVLRGCYSCRKREAPPCEQIMADLPEDRLIPDKPPFTAVGVDLFGPFQVRRSRSLVKRYGVIFTCLTIRAVHIEVAHSLNAIFILTKDQVHFQPMHSSM</sequence>
<dbReference type="CDD" id="cd01644">
    <property type="entry name" value="RT_pepA17"/>
    <property type="match status" value="1"/>
</dbReference>
<dbReference type="EMBL" id="JARQWQ010000043">
    <property type="protein sequence ID" value="KAK2558722.1"/>
    <property type="molecule type" value="Genomic_DNA"/>
</dbReference>
<evidence type="ECO:0000259" key="2">
    <source>
        <dbReference type="Pfam" id="PF17921"/>
    </source>
</evidence>
<comment type="caution">
    <text evidence="3">The sequence shown here is derived from an EMBL/GenBank/DDBJ whole genome shotgun (WGS) entry which is preliminary data.</text>
</comment>
<dbReference type="Gene3D" id="3.10.10.10">
    <property type="entry name" value="HIV Type 1 Reverse Transcriptase, subunit A, domain 1"/>
    <property type="match status" value="1"/>
</dbReference>
<evidence type="ECO:0000313" key="4">
    <source>
        <dbReference type="Proteomes" id="UP001249851"/>
    </source>
</evidence>
<dbReference type="Pfam" id="PF00078">
    <property type="entry name" value="RVT_1"/>
    <property type="match status" value="1"/>
</dbReference>
<proteinExistence type="predicted"/>
<dbReference type="PANTHER" id="PTHR47331">
    <property type="entry name" value="PHD-TYPE DOMAIN-CONTAINING PROTEIN"/>
    <property type="match status" value="1"/>
</dbReference>
<evidence type="ECO:0000313" key="3">
    <source>
        <dbReference type="EMBL" id="KAK2558722.1"/>
    </source>
</evidence>
<dbReference type="PANTHER" id="PTHR47331:SF5">
    <property type="entry name" value="RIBONUCLEASE H"/>
    <property type="match status" value="1"/>
</dbReference>
<name>A0AAD9V2G9_ACRCE</name>
<dbReference type="AlphaFoldDB" id="A0AAD9V2G9"/>
<dbReference type="Gene3D" id="3.30.70.270">
    <property type="match status" value="1"/>
</dbReference>
<reference evidence="3" key="1">
    <citation type="journal article" date="2023" name="G3 (Bethesda)">
        <title>Whole genome assembly and annotation of the endangered Caribbean coral Acropora cervicornis.</title>
        <authorList>
            <person name="Selwyn J.D."/>
            <person name="Vollmer S.V."/>
        </authorList>
    </citation>
    <scope>NUCLEOTIDE SEQUENCE</scope>
    <source>
        <strain evidence="3">K2</strain>
    </source>
</reference>
<dbReference type="InterPro" id="IPR000477">
    <property type="entry name" value="RT_dom"/>
</dbReference>
<dbReference type="SUPFAM" id="SSF56672">
    <property type="entry name" value="DNA/RNA polymerases"/>
    <property type="match status" value="1"/>
</dbReference>
<evidence type="ECO:0008006" key="5">
    <source>
        <dbReference type="Google" id="ProtNLM"/>
    </source>
</evidence>
<dbReference type="Pfam" id="PF05380">
    <property type="entry name" value="Peptidase_A17"/>
    <property type="match status" value="1"/>
</dbReference>
<dbReference type="Proteomes" id="UP001249851">
    <property type="component" value="Unassembled WGS sequence"/>
</dbReference>
<gene>
    <name evidence="3" type="ORF">P5673_018929</name>
</gene>
<dbReference type="InterPro" id="IPR043502">
    <property type="entry name" value="DNA/RNA_pol_sf"/>
</dbReference>
<dbReference type="InterPro" id="IPR043128">
    <property type="entry name" value="Rev_trsase/Diguanyl_cyclase"/>
</dbReference>
<accession>A0AAD9V2G9</accession>
<dbReference type="Pfam" id="PF17921">
    <property type="entry name" value="Integrase_H2C2"/>
    <property type="match status" value="1"/>
</dbReference>
<dbReference type="InterPro" id="IPR041588">
    <property type="entry name" value="Integrase_H2C2"/>
</dbReference>
<evidence type="ECO:0000259" key="1">
    <source>
        <dbReference type="Pfam" id="PF00078"/>
    </source>
</evidence>
<organism evidence="3 4">
    <name type="scientific">Acropora cervicornis</name>
    <name type="common">Staghorn coral</name>
    <dbReference type="NCBI Taxonomy" id="6130"/>
    <lineage>
        <taxon>Eukaryota</taxon>
        <taxon>Metazoa</taxon>
        <taxon>Cnidaria</taxon>
        <taxon>Anthozoa</taxon>
        <taxon>Hexacorallia</taxon>
        <taxon>Scleractinia</taxon>
        <taxon>Astrocoeniina</taxon>
        <taxon>Acroporidae</taxon>
        <taxon>Acropora</taxon>
    </lineage>
</organism>
<feature type="domain" description="Reverse transcriptase" evidence="1">
    <location>
        <begin position="138"/>
        <end position="266"/>
    </location>
</feature>
<protein>
    <recommendedName>
        <fullName evidence="5">Integrase zinc-binding domain-containing protein</fullName>
    </recommendedName>
</protein>
<feature type="domain" description="Integrase zinc-binding" evidence="2">
    <location>
        <begin position="741"/>
        <end position="792"/>
    </location>
</feature>
<keyword evidence="4" id="KW-1185">Reference proteome</keyword>
<dbReference type="Gene3D" id="1.10.340.70">
    <property type="match status" value="1"/>
</dbReference>